<sequence length="344" mass="38282">MAAQVQAKLTIMNIAKMPPSSIQSPAKGWHSQGALFMHVDVASPFLVLSACCLASSIPTSWFPWITGKSVPALPTHPTIPSGFAAGVTSCSKDIVGSSLCQRKASSCSRRKFFPLKGSSGLCLEISMSSGELLPLIIKFLQNKSHFYQDFFFNSFEGRLKRVVLFNHSIIANLSSVTAWEFALNLIYVSPERAISCIKIFLGLSTLYAQTKKSSQHPRSKRKWKELTMDSGVGEWASTGSTHITLHHANQAVPENILDLLCRLPSLLQLSTDLVLYQKMFGRLFKDKQVNLIGLWGRRFWCPLELVRELSTKDLQQYTVNGNPIVYFHGRVAHNVQFGYGDVII</sequence>
<proteinExistence type="predicted"/>
<organism evidence="2">
    <name type="scientific">Selaginella moellendorffii</name>
    <name type="common">Spikemoss</name>
    <dbReference type="NCBI Taxonomy" id="88036"/>
    <lineage>
        <taxon>Eukaryota</taxon>
        <taxon>Viridiplantae</taxon>
        <taxon>Streptophyta</taxon>
        <taxon>Embryophyta</taxon>
        <taxon>Tracheophyta</taxon>
        <taxon>Lycopodiopsida</taxon>
        <taxon>Selaginellales</taxon>
        <taxon>Selaginellaceae</taxon>
        <taxon>Selaginella</taxon>
    </lineage>
</organism>
<accession>D8RQQ2</accession>
<evidence type="ECO:0000313" key="2">
    <source>
        <dbReference type="Proteomes" id="UP000001514"/>
    </source>
</evidence>
<dbReference type="AlphaFoldDB" id="D8RQQ2"/>
<protein>
    <submittedName>
        <fullName evidence="1">Uncharacterized protein</fullName>
    </submittedName>
</protein>
<keyword evidence="2" id="KW-1185">Reference proteome</keyword>
<dbReference type="Proteomes" id="UP000001514">
    <property type="component" value="Unassembled WGS sequence"/>
</dbReference>
<dbReference type="HOGENOM" id="CLU_807517_0_0_1"/>
<dbReference type="EMBL" id="GL377586">
    <property type="protein sequence ID" value="EFJ25494.1"/>
    <property type="molecule type" value="Genomic_DNA"/>
</dbReference>
<evidence type="ECO:0000313" key="1">
    <source>
        <dbReference type="EMBL" id="EFJ25494.1"/>
    </source>
</evidence>
<dbReference type="KEGG" id="smo:SELMODRAFT_413576"/>
<reference evidence="1 2" key="1">
    <citation type="journal article" date="2011" name="Science">
        <title>The Selaginella genome identifies genetic changes associated with the evolution of vascular plants.</title>
        <authorList>
            <person name="Banks J.A."/>
            <person name="Nishiyama T."/>
            <person name="Hasebe M."/>
            <person name="Bowman J.L."/>
            <person name="Gribskov M."/>
            <person name="dePamphilis C."/>
            <person name="Albert V.A."/>
            <person name="Aono N."/>
            <person name="Aoyama T."/>
            <person name="Ambrose B.A."/>
            <person name="Ashton N.W."/>
            <person name="Axtell M.J."/>
            <person name="Barker E."/>
            <person name="Barker M.S."/>
            <person name="Bennetzen J.L."/>
            <person name="Bonawitz N.D."/>
            <person name="Chapple C."/>
            <person name="Cheng C."/>
            <person name="Correa L.G."/>
            <person name="Dacre M."/>
            <person name="DeBarry J."/>
            <person name="Dreyer I."/>
            <person name="Elias M."/>
            <person name="Engstrom E.M."/>
            <person name="Estelle M."/>
            <person name="Feng L."/>
            <person name="Finet C."/>
            <person name="Floyd S.K."/>
            <person name="Frommer W.B."/>
            <person name="Fujita T."/>
            <person name="Gramzow L."/>
            <person name="Gutensohn M."/>
            <person name="Harholt J."/>
            <person name="Hattori M."/>
            <person name="Heyl A."/>
            <person name="Hirai T."/>
            <person name="Hiwatashi Y."/>
            <person name="Ishikawa M."/>
            <person name="Iwata M."/>
            <person name="Karol K.G."/>
            <person name="Koehler B."/>
            <person name="Kolukisaoglu U."/>
            <person name="Kubo M."/>
            <person name="Kurata T."/>
            <person name="Lalonde S."/>
            <person name="Li K."/>
            <person name="Li Y."/>
            <person name="Litt A."/>
            <person name="Lyons E."/>
            <person name="Manning G."/>
            <person name="Maruyama T."/>
            <person name="Michael T.P."/>
            <person name="Mikami K."/>
            <person name="Miyazaki S."/>
            <person name="Morinaga S."/>
            <person name="Murata T."/>
            <person name="Mueller-Roeber B."/>
            <person name="Nelson D.R."/>
            <person name="Obara M."/>
            <person name="Oguri Y."/>
            <person name="Olmstead R.G."/>
            <person name="Onodera N."/>
            <person name="Petersen B.L."/>
            <person name="Pils B."/>
            <person name="Prigge M."/>
            <person name="Rensing S.A."/>
            <person name="Riano-Pachon D.M."/>
            <person name="Roberts A.W."/>
            <person name="Sato Y."/>
            <person name="Scheller H.V."/>
            <person name="Schulz B."/>
            <person name="Schulz C."/>
            <person name="Shakirov E.V."/>
            <person name="Shibagaki N."/>
            <person name="Shinohara N."/>
            <person name="Shippen D.E."/>
            <person name="Soerensen I."/>
            <person name="Sotooka R."/>
            <person name="Sugimoto N."/>
            <person name="Sugita M."/>
            <person name="Sumikawa N."/>
            <person name="Tanurdzic M."/>
            <person name="Theissen G."/>
            <person name="Ulvskov P."/>
            <person name="Wakazuki S."/>
            <person name="Weng J.K."/>
            <person name="Willats W.W."/>
            <person name="Wipf D."/>
            <person name="Wolf P.G."/>
            <person name="Yang L."/>
            <person name="Zimmer A.D."/>
            <person name="Zhu Q."/>
            <person name="Mitros T."/>
            <person name="Hellsten U."/>
            <person name="Loque D."/>
            <person name="Otillar R."/>
            <person name="Salamov A."/>
            <person name="Schmutz J."/>
            <person name="Shapiro H."/>
            <person name="Lindquist E."/>
            <person name="Lucas S."/>
            <person name="Rokhsar D."/>
            <person name="Grigoriev I.V."/>
        </authorList>
    </citation>
    <scope>NUCLEOTIDE SEQUENCE [LARGE SCALE GENOMIC DNA]</scope>
</reference>
<dbReference type="InParanoid" id="D8RQQ2"/>
<gene>
    <name evidence="1" type="ORF">SELMODRAFT_413576</name>
</gene>
<dbReference type="Gramene" id="EFJ25494">
    <property type="protein sequence ID" value="EFJ25494"/>
    <property type="gene ID" value="SELMODRAFT_413576"/>
</dbReference>
<name>D8RQQ2_SELML</name>